<name>A0A955I679_9BACT</name>
<reference evidence="9" key="2">
    <citation type="journal article" date="2021" name="Microbiome">
        <title>Successional dynamics and alternative stable states in a saline activated sludge microbial community over 9 years.</title>
        <authorList>
            <person name="Wang Y."/>
            <person name="Ye J."/>
            <person name="Ju F."/>
            <person name="Liu L."/>
            <person name="Boyd J.A."/>
            <person name="Deng Y."/>
            <person name="Parks D.H."/>
            <person name="Jiang X."/>
            <person name="Yin X."/>
            <person name="Woodcroft B.J."/>
            <person name="Tyson G.W."/>
            <person name="Hugenholtz P."/>
            <person name="Polz M.F."/>
            <person name="Zhang T."/>
        </authorList>
    </citation>
    <scope>NUCLEOTIDE SEQUENCE</scope>
    <source>
        <strain evidence="9">HKST-UBA15</strain>
    </source>
</reference>
<feature type="transmembrane region" description="Helical" evidence="7">
    <location>
        <begin position="147"/>
        <end position="168"/>
    </location>
</feature>
<dbReference type="GO" id="GO:0010181">
    <property type="term" value="F:FMN binding"/>
    <property type="evidence" value="ECO:0007669"/>
    <property type="project" value="TreeGrafter"/>
</dbReference>
<evidence type="ECO:0000256" key="2">
    <source>
        <dbReference type="ARBA" id="ARBA00022448"/>
    </source>
</evidence>
<dbReference type="PANTHER" id="PTHR36964:SF1">
    <property type="entry name" value="PROTEIN-METHIONINE-SULFOXIDE REDUCTASE HEME-BINDING SUBUNIT MSRQ"/>
    <property type="match status" value="1"/>
</dbReference>
<keyword evidence="5" id="KW-0408">Iron</keyword>
<gene>
    <name evidence="9" type="ORF">KC675_01380</name>
</gene>
<reference evidence="9" key="1">
    <citation type="submission" date="2020-04" db="EMBL/GenBank/DDBJ databases">
        <authorList>
            <person name="Zhang T."/>
        </authorList>
    </citation>
    <scope>NUCLEOTIDE SEQUENCE</scope>
    <source>
        <strain evidence="9">HKST-UBA15</strain>
    </source>
</reference>
<evidence type="ECO:0000259" key="8">
    <source>
        <dbReference type="Pfam" id="PF01794"/>
    </source>
</evidence>
<dbReference type="Pfam" id="PF01794">
    <property type="entry name" value="Ferric_reduct"/>
    <property type="match status" value="1"/>
</dbReference>
<dbReference type="AlphaFoldDB" id="A0A955I679"/>
<dbReference type="PANTHER" id="PTHR36964">
    <property type="entry name" value="PROTEIN-METHIONINE-SULFOXIDE REDUCTASE HEME-BINDING SUBUNIT MSRQ"/>
    <property type="match status" value="1"/>
</dbReference>
<feature type="transmembrane region" description="Helical" evidence="7">
    <location>
        <begin position="77"/>
        <end position="95"/>
    </location>
</feature>
<evidence type="ECO:0000313" key="9">
    <source>
        <dbReference type="EMBL" id="MCA9379810.1"/>
    </source>
</evidence>
<feature type="transmembrane region" description="Helical" evidence="7">
    <location>
        <begin position="180"/>
        <end position="201"/>
    </location>
</feature>
<dbReference type="GO" id="GO:0005886">
    <property type="term" value="C:plasma membrane"/>
    <property type="evidence" value="ECO:0007669"/>
    <property type="project" value="TreeGrafter"/>
</dbReference>
<dbReference type="Proteomes" id="UP000745577">
    <property type="component" value="Unassembled WGS sequence"/>
</dbReference>
<accession>A0A955I679</accession>
<dbReference type="GO" id="GO:0020037">
    <property type="term" value="F:heme binding"/>
    <property type="evidence" value="ECO:0007669"/>
    <property type="project" value="TreeGrafter"/>
</dbReference>
<dbReference type="InterPro" id="IPR013130">
    <property type="entry name" value="Fe3_Rdtase_TM_dom"/>
</dbReference>
<dbReference type="GO" id="GO:0016679">
    <property type="term" value="F:oxidoreductase activity, acting on diphenols and related substances as donors"/>
    <property type="evidence" value="ECO:0007669"/>
    <property type="project" value="TreeGrafter"/>
</dbReference>
<evidence type="ECO:0000256" key="7">
    <source>
        <dbReference type="SAM" id="Phobius"/>
    </source>
</evidence>
<evidence type="ECO:0000256" key="3">
    <source>
        <dbReference type="ARBA" id="ARBA00022692"/>
    </source>
</evidence>
<comment type="subcellular location">
    <subcellularLocation>
        <location evidence="1">Membrane</location>
        <topology evidence="1">Multi-pass membrane protein</topology>
    </subcellularLocation>
</comment>
<feature type="transmembrane region" description="Helical" evidence="7">
    <location>
        <begin position="207"/>
        <end position="228"/>
    </location>
</feature>
<feature type="transmembrane region" description="Helical" evidence="7">
    <location>
        <begin position="48"/>
        <end position="65"/>
    </location>
</feature>
<feature type="transmembrane region" description="Helical" evidence="7">
    <location>
        <begin position="15"/>
        <end position="41"/>
    </location>
</feature>
<proteinExistence type="predicted"/>
<evidence type="ECO:0000313" key="10">
    <source>
        <dbReference type="Proteomes" id="UP000745577"/>
    </source>
</evidence>
<evidence type="ECO:0000256" key="6">
    <source>
        <dbReference type="ARBA" id="ARBA00023136"/>
    </source>
</evidence>
<keyword evidence="6 7" id="KW-0472">Membrane</keyword>
<evidence type="ECO:0000256" key="4">
    <source>
        <dbReference type="ARBA" id="ARBA00022989"/>
    </source>
</evidence>
<evidence type="ECO:0000256" key="5">
    <source>
        <dbReference type="ARBA" id="ARBA00023004"/>
    </source>
</evidence>
<keyword evidence="2" id="KW-0813">Transport</keyword>
<dbReference type="InterPro" id="IPR022837">
    <property type="entry name" value="MsrQ-like"/>
</dbReference>
<keyword evidence="3 7" id="KW-0812">Transmembrane</keyword>
<sequence length="298" mass="34390">MNKKIQVYSTIATSLLYALLAPLLFPTLNIFWILLGFILLLALIAKNWVDLILVIMVAGNVLLHQTMFPNLDDTRHIVQATAFTAFTFLQITLVIGPLTRINKRFAPLFRHRRHVGVATFLLAFIHANFVIAKYYDFNPELIYSINANYFGSTALIVLSALAFTSTNYFQTKLPTKYYNLIHTGLLLFYIAYTLGMSALGILNLETLHYVIFGGFVIFWILIAPWSLPTKLFLRVNAWKQLHYLVYLAYFSVIFHAWNGYFVLQPLPMQATFWITIICVISVHSYGWFLRLKKRKTQT</sequence>
<dbReference type="EMBL" id="JAGQLL010000014">
    <property type="protein sequence ID" value="MCA9379810.1"/>
    <property type="molecule type" value="Genomic_DNA"/>
</dbReference>
<keyword evidence="4 7" id="KW-1133">Transmembrane helix</keyword>
<feature type="transmembrane region" description="Helical" evidence="7">
    <location>
        <begin position="240"/>
        <end position="258"/>
    </location>
</feature>
<organism evidence="9 10">
    <name type="scientific">Candidatus Dojkabacteria bacterium</name>
    <dbReference type="NCBI Taxonomy" id="2099670"/>
    <lineage>
        <taxon>Bacteria</taxon>
        <taxon>Candidatus Dojkabacteria</taxon>
    </lineage>
</organism>
<feature type="domain" description="Ferric oxidoreductase" evidence="8">
    <location>
        <begin position="82"/>
        <end position="192"/>
    </location>
</feature>
<evidence type="ECO:0000256" key="1">
    <source>
        <dbReference type="ARBA" id="ARBA00004141"/>
    </source>
</evidence>
<feature type="transmembrane region" description="Helical" evidence="7">
    <location>
        <begin position="270"/>
        <end position="289"/>
    </location>
</feature>
<comment type="caution">
    <text evidence="9">The sequence shown here is derived from an EMBL/GenBank/DDBJ whole genome shotgun (WGS) entry which is preliminary data.</text>
</comment>
<feature type="transmembrane region" description="Helical" evidence="7">
    <location>
        <begin position="115"/>
        <end position="135"/>
    </location>
</feature>
<protein>
    <submittedName>
        <fullName evidence="9">Ferric reductase-like transmembrane domain-containing protein</fullName>
    </submittedName>
</protein>